<keyword evidence="2 7" id="KW-0378">Hydrolase</keyword>
<dbReference type="Proteomes" id="UP000030745">
    <property type="component" value="Unassembled WGS sequence"/>
</dbReference>
<evidence type="ECO:0000313" key="10">
    <source>
        <dbReference type="EMBL" id="KDO22763.1"/>
    </source>
</evidence>
<keyword evidence="8" id="KW-0472">Membrane</keyword>
<dbReference type="AlphaFoldDB" id="A0A067BWY2"/>
<dbReference type="Pfam" id="PF00150">
    <property type="entry name" value="Cellulase"/>
    <property type="match status" value="1"/>
</dbReference>
<evidence type="ECO:0000256" key="3">
    <source>
        <dbReference type="ARBA" id="ARBA00023001"/>
    </source>
</evidence>
<protein>
    <recommendedName>
        <fullName evidence="9">Glycoside hydrolase family 5 domain-containing protein</fullName>
    </recommendedName>
</protein>
<reference evidence="10 11" key="1">
    <citation type="journal article" date="2013" name="PLoS Genet.">
        <title>Distinctive expansion of potential virulence genes in the genome of the oomycete fish pathogen Saprolegnia parasitica.</title>
        <authorList>
            <person name="Jiang R.H."/>
            <person name="de Bruijn I."/>
            <person name="Haas B.J."/>
            <person name="Belmonte R."/>
            <person name="Lobach L."/>
            <person name="Christie J."/>
            <person name="van den Ackerveken G."/>
            <person name="Bottin A."/>
            <person name="Bulone V."/>
            <person name="Diaz-Moreno S.M."/>
            <person name="Dumas B."/>
            <person name="Fan L."/>
            <person name="Gaulin E."/>
            <person name="Govers F."/>
            <person name="Grenville-Briggs L.J."/>
            <person name="Horner N.R."/>
            <person name="Levin J.Z."/>
            <person name="Mammella M."/>
            <person name="Meijer H.J."/>
            <person name="Morris P."/>
            <person name="Nusbaum C."/>
            <person name="Oome S."/>
            <person name="Phillips A.J."/>
            <person name="van Rooyen D."/>
            <person name="Rzeszutek E."/>
            <person name="Saraiva M."/>
            <person name="Secombes C.J."/>
            <person name="Seidl M.F."/>
            <person name="Snel B."/>
            <person name="Stassen J.H."/>
            <person name="Sykes S."/>
            <person name="Tripathy S."/>
            <person name="van den Berg H."/>
            <person name="Vega-Arreguin J.C."/>
            <person name="Wawra S."/>
            <person name="Young S.K."/>
            <person name="Zeng Q."/>
            <person name="Dieguez-Uribeondo J."/>
            <person name="Russ C."/>
            <person name="Tyler B.M."/>
            <person name="van West P."/>
        </authorList>
    </citation>
    <scope>NUCLEOTIDE SEQUENCE [LARGE SCALE GENOMIC DNA]</scope>
    <source>
        <strain evidence="10 11">CBS 223.65</strain>
    </source>
</reference>
<keyword evidence="4" id="KW-0119">Carbohydrate metabolism</keyword>
<dbReference type="KEGG" id="spar:SPRG_12190"/>
<feature type="domain" description="Glycoside hydrolase family 5" evidence="9">
    <location>
        <begin position="143"/>
        <end position="447"/>
    </location>
</feature>
<dbReference type="GO" id="GO:0004553">
    <property type="term" value="F:hydrolase activity, hydrolyzing O-glycosyl compounds"/>
    <property type="evidence" value="ECO:0007669"/>
    <property type="project" value="InterPro"/>
</dbReference>
<accession>A0A067BWY2</accession>
<evidence type="ECO:0000256" key="2">
    <source>
        <dbReference type="ARBA" id="ARBA00022801"/>
    </source>
</evidence>
<evidence type="ECO:0000256" key="6">
    <source>
        <dbReference type="ARBA" id="ARBA00023326"/>
    </source>
</evidence>
<keyword evidence="8" id="KW-1133">Transmembrane helix</keyword>
<dbReference type="OrthoDB" id="442731at2759"/>
<dbReference type="OMA" id="QHMFGYL"/>
<keyword evidence="5 7" id="KW-0326">Glycosidase</keyword>
<dbReference type="InterPro" id="IPR017853">
    <property type="entry name" value="GH"/>
</dbReference>
<feature type="transmembrane region" description="Helical" evidence="8">
    <location>
        <begin position="41"/>
        <end position="63"/>
    </location>
</feature>
<evidence type="ECO:0000256" key="8">
    <source>
        <dbReference type="SAM" id="Phobius"/>
    </source>
</evidence>
<comment type="similarity">
    <text evidence="1 7">Belongs to the glycosyl hydrolase 5 (cellulase A) family.</text>
</comment>
<name>A0A067BWY2_SAPPC</name>
<dbReference type="RefSeq" id="XP_012206547.1">
    <property type="nucleotide sequence ID" value="XM_012351157.1"/>
</dbReference>
<dbReference type="InterPro" id="IPR001547">
    <property type="entry name" value="Glyco_hydro_5"/>
</dbReference>
<dbReference type="PANTHER" id="PTHR35923:SF2">
    <property type="entry name" value="ENDOGLUCANASE"/>
    <property type="match status" value="1"/>
</dbReference>
<dbReference type="STRING" id="695850.A0A067BWY2"/>
<dbReference type="GeneID" id="24134171"/>
<keyword evidence="8" id="KW-0812">Transmembrane</keyword>
<dbReference type="GO" id="GO:0030245">
    <property type="term" value="P:cellulose catabolic process"/>
    <property type="evidence" value="ECO:0007669"/>
    <property type="project" value="UniProtKB-KW"/>
</dbReference>
<evidence type="ECO:0000313" key="11">
    <source>
        <dbReference type="Proteomes" id="UP000030745"/>
    </source>
</evidence>
<evidence type="ECO:0000259" key="9">
    <source>
        <dbReference type="Pfam" id="PF00150"/>
    </source>
</evidence>
<evidence type="ECO:0000256" key="5">
    <source>
        <dbReference type="ARBA" id="ARBA00023295"/>
    </source>
</evidence>
<proteinExistence type="inferred from homology"/>
<gene>
    <name evidence="10" type="ORF">SPRG_12190</name>
</gene>
<keyword evidence="11" id="KW-1185">Reference proteome</keyword>
<sequence length="534" mass="58404">MAMVVVVVSSPLPSPVPVLAPQEFASPDDEKPSDYHGRRTIWPGSIFCLVLLVGSVVLLTYLGENVHTRTIERVRAKLLAAAERKRIASNGSSMNDSLIDPIDGQVDNPRHYPARRCALPNYVSRNNGIYAEHAGTSQRVSIKGINWFGAETAAAIPMGLWDNGINGTTVMAITSFLTEHKFNSVRVPLCVEHLLRNTAPDPRLVNLQSNRAFDIGSYVRMLQSLIVALGARNISVLLDLHTLTTTDKGDNWFSAAVPQDAVLSAVDVLTTHLCAPRYWNVLGLDLKNEPWKATWGTDEPSDFRTGATLLGNRMLAGCPSWLAFVEGTWASHDIPNQFSYFDWWGGGLQKAGSLPVILSQTNKVVYAPHYYNPSVSVQPYMYASGTVDSNGALQRYVELDDATLRSRIALSMQHMFGYLTSTTPHAVVLGEFGGLYGGDTHPQRTNQRVTQLVVAMLAEPATYGYAGGYVWSLNPESGYAFSDGATMGAFHEGLVDDTWLKANDAYLQALSPMDAMPHLSPFPCFELPAVDEPV</sequence>
<evidence type="ECO:0000256" key="1">
    <source>
        <dbReference type="ARBA" id="ARBA00005641"/>
    </source>
</evidence>
<evidence type="ECO:0000256" key="4">
    <source>
        <dbReference type="ARBA" id="ARBA00023277"/>
    </source>
</evidence>
<dbReference type="VEuPathDB" id="FungiDB:SPRG_12190"/>
<keyword evidence="6" id="KW-0624">Polysaccharide degradation</keyword>
<dbReference type="EMBL" id="KK583263">
    <property type="protein sequence ID" value="KDO22763.1"/>
    <property type="molecule type" value="Genomic_DNA"/>
</dbReference>
<organism evidence="10 11">
    <name type="scientific">Saprolegnia parasitica (strain CBS 223.65)</name>
    <dbReference type="NCBI Taxonomy" id="695850"/>
    <lineage>
        <taxon>Eukaryota</taxon>
        <taxon>Sar</taxon>
        <taxon>Stramenopiles</taxon>
        <taxon>Oomycota</taxon>
        <taxon>Saprolegniomycetes</taxon>
        <taxon>Saprolegniales</taxon>
        <taxon>Saprolegniaceae</taxon>
        <taxon>Saprolegnia</taxon>
    </lineage>
</organism>
<dbReference type="Gene3D" id="3.20.20.80">
    <property type="entry name" value="Glycosidases"/>
    <property type="match status" value="1"/>
</dbReference>
<keyword evidence="3" id="KW-0136">Cellulose degradation</keyword>
<dbReference type="SUPFAM" id="SSF51445">
    <property type="entry name" value="(Trans)glycosidases"/>
    <property type="match status" value="1"/>
</dbReference>
<evidence type="ECO:0000256" key="7">
    <source>
        <dbReference type="RuleBase" id="RU361153"/>
    </source>
</evidence>
<dbReference type="PANTHER" id="PTHR35923">
    <property type="entry name" value="MAJOR EXTRACELLULAR ENDOGLUCANASE"/>
    <property type="match status" value="1"/>
</dbReference>